<feature type="non-terminal residue" evidence="3">
    <location>
        <position position="1"/>
    </location>
</feature>
<dbReference type="OrthoDB" id="413122at2759"/>
<dbReference type="Pfam" id="PF17921">
    <property type="entry name" value="Integrase_H2C2"/>
    <property type="match status" value="1"/>
</dbReference>
<evidence type="ECO:0000313" key="5">
    <source>
        <dbReference type="Proteomes" id="UP000618051"/>
    </source>
</evidence>
<dbReference type="Proteomes" id="UP000618051">
    <property type="component" value="Unassembled WGS sequence"/>
</dbReference>
<dbReference type="AlphaFoldDB" id="A0A835NG33"/>
<feature type="domain" description="Integrase zinc-binding" evidence="2">
    <location>
        <begin position="157"/>
        <end position="202"/>
    </location>
</feature>
<evidence type="ECO:0000313" key="3">
    <source>
        <dbReference type="EMBL" id="KAG0114164.1"/>
    </source>
</evidence>
<reference evidence="4 5" key="2">
    <citation type="journal article" date="2021" name="J. Hered.">
        <title>Feather Gene Expression Elucidates the Developmental Basis of Plumage Iridescence in African Starlings.</title>
        <authorList>
            <person name="Rubenstein D.R."/>
            <person name="Corvelo A."/>
            <person name="MacManes M.D."/>
            <person name="Maia R."/>
            <person name="Narzisi G."/>
            <person name="Rousaki A."/>
            <person name="Vandenabeele P."/>
            <person name="Shawkey M.D."/>
            <person name="Solomon J."/>
        </authorList>
    </citation>
    <scope>NUCLEOTIDE SEQUENCE [LARGE SCALE GENOMIC DNA]</scope>
    <source>
        <strain evidence="4">SS15</strain>
    </source>
</reference>
<accession>A0A835NG33</accession>
<evidence type="ECO:0000256" key="1">
    <source>
        <dbReference type="SAM" id="MobiDB-lite"/>
    </source>
</evidence>
<organism evidence="3">
    <name type="scientific">Lamprotornis superbus</name>
    <dbReference type="NCBI Taxonomy" id="245042"/>
    <lineage>
        <taxon>Eukaryota</taxon>
        <taxon>Metazoa</taxon>
        <taxon>Chordata</taxon>
        <taxon>Craniata</taxon>
        <taxon>Vertebrata</taxon>
        <taxon>Euteleostomi</taxon>
        <taxon>Archelosauria</taxon>
        <taxon>Archosauria</taxon>
        <taxon>Dinosauria</taxon>
        <taxon>Saurischia</taxon>
        <taxon>Theropoda</taxon>
        <taxon>Coelurosauria</taxon>
        <taxon>Aves</taxon>
        <taxon>Neognathae</taxon>
        <taxon>Neoaves</taxon>
        <taxon>Telluraves</taxon>
        <taxon>Australaves</taxon>
        <taxon>Passeriformes</taxon>
        <taxon>Sturnidae</taxon>
        <taxon>Lamprotornis</taxon>
    </lineage>
</organism>
<dbReference type="EMBL" id="JADDUC020000004">
    <property type="protein sequence ID" value="KAI1239735.1"/>
    <property type="molecule type" value="Genomic_DNA"/>
</dbReference>
<proteinExistence type="predicted"/>
<dbReference type="InterPro" id="IPR041588">
    <property type="entry name" value="Integrase_H2C2"/>
</dbReference>
<keyword evidence="5" id="KW-1185">Reference proteome</keyword>
<evidence type="ECO:0000259" key="2">
    <source>
        <dbReference type="Pfam" id="PF17921"/>
    </source>
</evidence>
<dbReference type="EMBL" id="JADDUC010000335">
    <property type="protein sequence ID" value="KAG0114164.1"/>
    <property type="molecule type" value="Genomic_DNA"/>
</dbReference>
<name>A0A835NG33_9PASS</name>
<sequence length="381" mass="44480">EWEGGKRRKRRKGGKGRKGRRQRPPHLPAAVPQSPRRRCRHCPAPSPPSRHFRERHKCLGALLELSLWLLWPGNCGPRDGPCQYLCRNRLAMVRSGKNGGLHLKQIEYYKRTGEYHPTTLSSERSGIRRAAKKFVFEENKLFYVGKDRKQMRLVIVSDEEKKKVLEKCHKNAAGTHHGISRTLTLVESNYYWTSVTNDVKQWEPDQNTPYFQMFNRNPRVLEPMNICVEGEYSSFAKIFEATKKVSQALEEEKISDGQADKKTSDEQKIRSKITVKRKSKQLNTLQFKVGHEVLRQRKNWWKDGRFQSEWIGPCIIDYVTENGCAILRDSTGSRLKRPIKMSHLKPYIRGSSEKGVYNFFKFVFLYMSKKRYGSLLQLPLH</sequence>
<dbReference type="Gene3D" id="1.10.340.70">
    <property type="match status" value="1"/>
</dbReference>
<feature type="region of interest" description="Disordered" evidence="1">
    <location>
        <begin position="1"/>
        <end position="50"/>
    </location>
</feature>
<reference evidence="4" key="3">
    <citation type="submission" date="2022-01" db="EMBL/GenBank/DDBJ databases">
        <authorList>
            <person name="Rubenstein D.R."/>
        </authorList>
    </citation>
    <scope>NUCLEOTIDE SEQUENCE</scope>
    <source>
        <strain evidence="4">SS15</strain>
        <tissue evidence="4">Liver</tissue>
    </source>
</reference>
<gene>
    <name evidence="4" type="ORF">IHE44_0011163</name>
    <name evidence="3" type="ORF">IHE44_008754</name>
</gene>
<protein>
    <submittedName>
        <fullName evidence="3">Gypsy retrotransposon integrase-like protein 1</fullName>
    </submittedName>
</protein>
<comment type="caution">
    <text evidence="3">The sequence shown here is derived from an EMBL/GenBank/DDBJ whole genome shotgun (WGS) entry which is preliminary data.</text>
</comment>
<reference evidence="3" key="1">
    <citation type="submission" date="2020-10" db="EMBL/GenBank/DDBJ databases">
        <title>Feather gene expression reveals the developmental basis of iridescence in African starlings.</title>
        <authorList>
            <person name="Rubenstein D.R."/>
        </authorList>
    </citation>
    <scope>NUCLEOTIDE SEQUENCE</scope>
    <source>
        <strain evidence="3">SS15</strain>
        <tissue evidence="3">Liver</tissue>
    </source>
</reference>
<feature type="compositionally biased region" description="Basic residues" evidence="1">
    <location>
        <begin position="1"/>
        <end position="24"/>
    </location>
</feature>
<evidence type="ECO:0000313" key="4">
    <source>
        <dbReference type="EMBL" id="KAI1239735.1"/>
    </source>
</evidence>